<dbReference type="RefSeq" id="XP_033605782.1">
    <property type="nucleotide sequence ID" value="XM_033740930.1"/>
</dbReference>
<evidence type="ECO:0000313" key="3">
    <source>
        <dbReference type="Proteomes" id="UP000799437"/>
    </source>
</evidence>
<accession>A0A6A6WM99</accession>
<dbReference type="OrthoDB" id="106784at2759"/>
<dbReference type="Proteomes" id="UP000799437">
    <property type="component" value="Unassembled WGS sequence"/>
</dbReference>
<organism evidence="2 3">
    <name type="scientific">Pseudovirgaria hyperparasitica</name>
    <dbReference type="NCBI Taxonomy" id="470096"/>
    <lineage>
        <taxon>Eukaryota</taxon>
        <taxon>Fungi</taxon>
        <taxon>Dikarya</taxon>
        <taxon>Ascomycota</taxon>
        <taxon>Pezizomycotina</taxon>
        <taxon>Dothideomycetes</taxon>
        <taxon>Dothideomycetes incertae sedis</taxon>
        <taxon>Acrospermales</taxon>
        <taxon>Acrospermaceae</taxon>
        <taxon>Pseudovirgaria</taxon>
    </lineage>
</organism>
<feature type="region of interest" description="Disordered" evidence="1">
    <location>
        <begin position="90"/>
        <end position="224"/>
    </location>
</feature>
<reference evidence="2" key="1">
    <citation type="journal article" date="2020" name="Stud. Mycol.">
        <title>101 Dothideomycetes genomes: a test case for predicting lifestyles and emergence of pathogens.</title>
        <authorList>
            <person name="Haridas S."/>
            <person name="Albert R."/>
            <person name="Binder M."/>
            <person name="Bloem J."/>
            <person name="Labutti K."/>
            <person name="Salamov A."/>
            <person name="Andreopoulos B."/>
            <person name="Baker S."/>
            <person name="Barry K."/>
            <person name="Bills G."/>
            <person name="Bluhm B."/>
            <person name="Cannon C."/>
            <person name="Castanera R."/>
            <person name="Culley D."/>
            <person name="Daum C."/>
            <person name="Ezra D."/>
            <person name="Gonzalez J."/>
            <person name="Henrissat B."/>
            <person name="Kuo A."/>
            <person name="Liang C."/>
            <person name="Lipzen A."/>
            <person name="Lutzoni F."/>
            <person name="Magnuson J."/>
            <person name="Mondo S."/>
            <person name="Nolan M."/>
            <person name="Ohm R."/>
            <person name="Pangilinan J."/>
            <person name="Park H.-J."/>
            <person name="Ramirez L."/>
            <person name="Alfaro M."/>
            <person name="Sun H."/>
            <person name="Tritt A."/>
            <person name="Yoshinaga Y."/>
            <person name="Zwiers L.-H."/>
            <person name="Turgeon B."/>
            <person name="Goodwin S."/>
            <person name="Spatafora J."/>
            <person name="Crous P."/>
            <person name="Grigoriev I."/>
        </authorList>
    </citation>
    <scope>NUCLEOTIDE SEQUENCE</scope>
    <source>
        <strain evidence="2">CBS 121739</strain>
    </source>
</reference>
<dbReference type="AlphaFoldDB" id="A0A6A6WM99"/>
<dbReference type="Gene3D" id="3.30.40.10">
    <property type="entry name" value="Zinc/RING finger domain, C3HC4 (zinc finger)"/>
    <property type="match status" value="1"/>
</dbReference>
<feature type="compositionally biased region" description="Polar residues" evidence="1">
    <location>
        <begin position="431"/>
        <end position="441"/>
    </location>
</feature>
<dbReference type="InterPro" id="IPR013083">
    <property type="entry name" value="Znf_RING/FYVE/PHD"/>
</dbReference>
<sequence length="669" mass="70593">MSAVQTLEGMRELASSLAQDDIPVKLRCATCNKLVISAFRLPCCDQSICETCQTSLPESCPVCDHSPLSAEDCKPNKSLRLTVKAFLKAEEKKRDKDRGTPQAKHTDTSVPNTADATSTHPSQHNPAPGEDVPGKSIEEEALTNGEDISANIKNVADVREDGGSALSKGRREEPEAAASTKQVSTNEEEQSIEDSSAGGGESKRTEEANEDTTAEEQKNSWSMNAGTTQQIQGNNTAFGMSTAQGGFSNMGWNGTNGFNPMMQMGASMPSAGWNNFNMMGMPGMGMDAMAMSQGMFGGFGGQNMGMNGMNGMNMGMGFGGGFNSGWNGQMSSGDFGANAGYYPGSGYNQQSHQQSNYAHQMHHQQFPKNNYQNRFNGQGGPQTRGFGRGQTGNYGNQSNSDAQAQIADIPQGQTTTDANSKHDGNMDHQTSRSVEPSQSATVLGDSEKQHDERQDQDETQPAGDTNRVDDSTVEVGNGEPTTNDDPAPVQQDEQSAAVDVAQNVPVSEDPAGQMQVQQDQPIATYEGGADSYGMDVSVMPMAGHLDANGAYSYIQGHQGGHMPEFSTGGRGGARGYYRGGFANRGGRYMANGSYGQHNASLAVSNGDVTVLAGGTEPPGVGVVGAPTGPKAMRVGLPNTGISGRIAASSNNRSASMSGSIEPPRERDRR</sequence>
<evidence type="ECO:0008006" key="4">
    <source>
        <dbReference type="Google" id="ProtNLM"/>
    </source>
</evidence>
<name>A0A6A6WM99_9PEZI</name>
<gene>
    <name evidence="2" type="ORF">EJ05DRAFT_34291</name>
</gene>
<feature type="compositionally biased region" description="Gly residues" evidence="1">
    <location>
        <begin position="377"/>
        <end position="392"/>
    </location>
</feature>
<proteinExistence type="predicted"/>
<feature type="compositionally biased region" description="Polar residues" evidence="1">
    <location>
        <begin position="108"/>
        <end position="125"/>
    </location>
</feature>
<dbReference type="SUPFAM" id="SSF57850">
    <property type="entry name" value="RING/U-box"/>
    <property type="match status" value="1"/>
</dbReference>
<dbReference type="EMBL" id="ML996565">
    <property type="protein sequence ID" value="KAF2763331.1"/>
    <property type="molecule type" value="Genomic_DNA"/>
</dbReference>
<evidence type="ECO:0000256" key="1">
    <source>
        <dbReference type="SAM" id="MobiDB-lite"/>
    </source>
</evidence>
<feature type="compositionally biased region" description="Low complexity" evidence="1">
    <location>
        <begin position="642"/>
        <end position="660"/>
    </location>
</feature>
<feature type="region of interest" description="Disordered" evidence="1">
    <location>
        <begin position="369"/>
        <end position="498"/>
    </location>
</feature>
<feature type="region of interest" description="Disordered" evidence="1">
    <location>
        <begin position="638"/>
        <end position="669"/>
    </location>
</feature>
<feature type="compositionally biased region" description="Polar residues" evidence="1">
    <location>
        <begin position="393"/>
        <end position="403"/>
    </location>
</feature>
<evidence type="ECO:0000313" key="2">
    <source>
        <dbReference type="EMBL" id="KAF2763331.1"/>
    </source>
</evidence>
<protein>
    <recommendedName>
        <fullName evidence="4">RING-type domain-containing protein</fullName>
    </recommendedName>
</protein>
<feature type="compositionally biased region" description="Basic and acidic residues" evidence="1">
    <location>
        <begin position="90"/>
        <end position="107"/>
    </location>
</feature>
<keyword evidence="3" id="KW-1185">Reference proteome</keyword>
<dbReference type="CDD" id="cd16620">
    <property type="entry name" value="vRING-HC-C4C4_RBBP6"/>
    <property type="match status" value="1"/>
</dbReference>
<feature type="compositionally biased region" description="Basic and acidic residues" evidence="1">
    <location>
        <begin position="419"/>
        <end position="430"/>
    </location>
</feature>
<dbReference type="GeneID" id="54481984"/>